<keyword evidence="6 12" id="KW-0698">rRNA processing</keyword>
<organism evidence="15 16">
    <name type="scientific">Dellaglioa algida DSM 15638</name>
    <dbReference type="NCBI Taxonomy" id="1423719"/>
    <lineage>
        <taxon>Bacteria</taxon>
        <taxon>Bacillati</taxon>
        <taxon>Bacillota</taxon>
        <taxon>Bacilli</taxon>
        <taxon>Lactobacillales</taxon>
        <taxon>Lactobacillaceae</taxon>
        <taxon>Dellaglioa</taxon>
    </lineage>
</organism>
<dbReference type="InterPro" id="IPR029026">
    <property type="entry name" value="tRNA_m1G_MTases_N"/>
</dbReference>
<evidence type="ECO:0000259" key="13">
    <source>
        <dbReference type="Pfam" id="PF04452"/>
    </source>
</evidence>
<dbReference type="SUPFAM" id="SSF88697">
    <property type="entry name" value="PUA domain-like"/>
    <property type="match status" value="1"/>
</dbReference>
<dbReference type="PIRSF" id="PIRSF015601">
    <property type="entry name" value="MTase_slr0722"/>
    <property type="match status" value="1"/>
</dbReference>
<dbReference type="GO" id="GO:0070475">
    <property type="term" value="P:rRNA base methylation"/>
    <property type="evidence" value="ECO:0007669"/>
    <property type="project" value="TreeGrafter"/>
</dbReference>
<keyword evidence="16" id="KW-1185">Reference proteome</keyword>
<evidence type="ECO:0000256" key="4">
    <source>
        <dbReference type="ARBA" id="ARBA00013673"/>
    </source>
</evidence>
<evidence type="ECO:0000256" key="10">
    <source>
        <dbReference type="ARBA" id="ARBA00025699"/>
    </source>
</evidence>
<dbReference type="InterPro" id="IPR006700">
    <property type="entry name" value="RsmE"/>
</dbReference>
<dbReference type="AlphaFoldDB" id="A0A0R1HJ64"/>
<evidence type="ECO:0000259" key="14">
    <source>
        <dbReference type="Pfam" id="PF20260"/>
    </source>
</evidence>
<keyword evidence="8 12" id="KW-0808">Transferase</keyword>
<evidence type="ECO:0000256" key="12">
    <source>
        <dbReference type="PIRNR" id="PIRNR015601"/>
    </source>
</evidence>
<dbReference type="NCBIfam" id="NF008691">
    <property type="entry name" value="PRK11713.1-4"/>
    <property type="match status" value="1"/>
</dbReference>
<evidence type="ECO:0000256" key="2">
    <source>
        <dbReference type="ARBA" id="ARBA00005528"/>
    </source>
</evidence>
<dbReference type="STRING" id="1423719.FC66_GL000285"/>
<dbReference type="InterPro" id="IPR015947">
    <property type="entry name" value="PUA-like_sf"/>
</dbReference>
<keyword evidence="9 12" id="KW-0949">S-adenosyl-L-methionine</keyword>
<dbReference type="PANTHER" id="PTHR30027">
    <property type="entry name" value="RIBOSOMAL RNA SMALL SUBUNIT METHYLTRANSFERASE E"/>
    <property type="match status" value="1"/>
</dbReference>
<dbReference type="PANTHER" id="PTHR30027:SF3">
    <property type="entry name" value="16S RRNA (URACIL(1498)-N(3))-METHYLTRANSFERASE"/>
    <property type="match status" value="1"/>
</dbReference>
<evidence type="ECO:0000256" key="9">
    <source>
        <dbReference type="ARBA" id="ARBA00022691"/>
    </source>
</evidence>
<dbReference type="GO" id="GO:0070042">
    <property type="term" value="F:rRNA (uridine-N3-)-methyltransferase activity"/>
    <property type="evidence" value="ECO:0007669"/>
    <property type="project" value="TreeGrafter"/>
</dbReference>
<comment type="function">
    <text evidence="10 12">Specifically methylates the N3 position of the uracil ring of uridine 1498 (m3U1498) in 16S rRNA. Acts on the fully assembled 30S ribosomal subunit.</text>
</comment>
<dbReference type="Pfam" id="PF20260">
    <property type="entry name" value="PUA_4"/>
    <property type="match status" value="1"/>
</dbReference>
<accession>A0A0R1HJ64</accession>
<dbReference type="InterPro" id="IPR046887">
    <property type="entry name" value="RsmE_PUA-like"/>
</dbReference>
<evidence type="ECO:0000256" key="1">
    <source>
        <dbReference type="ARBA" id="ARBA00004496"/>
    </source>
</evidence>
<dbReference type="Pfam" id="PF04452">
    <property type="entry name" value="Methyltrans_RNA"/>
    <property type="match status" value="1"/>
</dbReference>
<comment type="caution">
    <text evidence="15">The sequence shown here is derived from an EMBL/GenBank/DDBJ whole genome shotgun (WGS) entry which is preliminary data.</text>
</comment>
<comment type="catalytic activity">
    <reaction evidence="11 12">
        <text>uridine(1498) in 16S rRNA + S-adenosyl-L-methionine = N(3)-methyluridine(1498) in 16S rRNA + S-adenosyl-L-homocysteine + H(+)</text>
        <dbReference type="Rhea" id="RHEA:42920"/>
        <dbReference type="Rhea" id="RHEA-COMP:10283"/>
        <dbReference type="Rhea" id="RHEA-COMP:10284"/>
        <dbReference type="ChEBI" id="CHEBI:15378"/>
        <dbReference type="ChEBI" id="CHEBI:57856"/>
        <dbReference type="ChEBI" id="CHEBI:59789"/>
        <dbReference type="ChEBI" id="CHEBI:65315"/>
        <dbReference type="ChEBI" id="CHEBI:74502"/>
        <dbReference type="EC" id="2.1.1.193"/>
    </reaction>
</comment>
<evidence type="ECO:0000256" key="7">
    <source>
        <dbReference type="ARBA" id="ARBA00022603"/>
    </source>
</evidence>
<dbReference type="NCBIfam" id="TIGR00046">
    <property type="entry name" value="RsmE family RNA methyltransferase"/>
    <property type="match status" value="1"/>
</dbReference>
<dbReference type="InterPro" id="IPR046886">
    <property type="entry name" value="RsmE_MTase_dom"/>
</dbReference>
<evidence type="ECO:0000256" key="6">
    <source>
        <dbReference type="ARBA" id="ARBA00022552"/>
    </source>
</evidence>
<sequence>MQRYFLKSNELVLTDEDFHHATKVMRLAVGDKVELVKQSEEVVVAKATQITDSFVNFEYQLTVESQVELPIAVTIASALSKKDKADWIVQKGTEMGASGFIFFNSDFSIAKWDRKKQAKKIERLQKIAKGAAEQSHRTVIPTIAYVNKIDELFQQSYDIQIVAYEESAKQGEVSQLKKSFDLIKPNQNLIAVFGSEGGISEAEINKLSSAGYQKVGLGPRILRAETAPLYLLASLSFFSELS</sequence>
<dbReference type="RefSeq" id="WP_057973601.1">
    <property type="nucleotide sequence ID" value="NZ_AZDI01000001.1"/>
</dbReference>
<reference evidence="15 16" key="1">
    <citation type="journal article" date="2015" name="Genome Announc.">
        <title>Expanding the biotechnology potential of lactobacilli through comparative genomics of 213 strains and associated genera.</title>
        <authorList>
            <person name="Sun Z."/>
            <person name="Harris H.M."/>
            <person name="McCann A."/>
            <person name="Guo C."/>
            <person name="Argimon S."/>
            <person name="Zhang W."/>
            <person name="Yang X."/>
            <person name="Jeffery I.B."/>
            <person name="Cooney J.C."/>
            <person name="Kagawa T.F."/>
            <person name="Liu W."/>
            <person name="Song Y."/>
            <person name="Salvetti E."/>
            <person name="Wrobel A."/>
            <person name="Rasinkangas P."/>
            <person name="Parkhill J."/>
            <person name="Rea M.C."/>
            <person name="O'Sullivan O."/>
            <person name="Ritari J."/>
            <person name="Douillard F.P."/>
            <person name="Paul Ross R."/>
            <person name="Yang R."/>
            <person name="Briner A.E."/>
            <person name="Felis G.E."/>
            <person name="de Vos W.M."/>
            <person name="Barrangou R."/>
            <person name="Klaenhammer T.R."/>
            <person name="Caufield P.W."/>
            <person name="Cui Y."/>
            <person name="Zhang H."/>
            <person name="O'Toole P.W."/>
        </authorList>
    </citation>
    <scope>NUCLEOTIDE SEQUENCE [LARGE SCALE GENOMIC DNA]</scope>
    <source>
        <strain evidence="15 16">DSM 15638</strain>
    </source>
</reference>
<feature type="domain" description="Ribosomal RNA small subunit methyltransferase E methyltransferase" evidence="13">
    <location>
        <begin position="68"/>
        <end position="235"/>
    </location>
</feature>
<dbReference type="Gene3D" id="3.40.1280.10">
    <property type="match status" value="1"/>
</dbReference>
<evidence type="ECO:0000256" key="3">
    <source>
        <dbReference type="ARBA" id="ARBA00012328"/>
    </source>
</evidence>
<evidence type="ECO:0000256" key="11">
    <source>
        <dbReference type="ARBA" id="ARBA00047944"/>
    </source>
</evidence>
<gene>
    <name evidence="15" type="ORF">FC66_GL000285</name>
</gene>
<comment type="similarity">
    <text evidence="2 12">Belongs to the RNA methyltransferase RsmE family.</text>
</comment>
<dbReference type="EC" id="2.1.1.193" evidence="3 12"/>
<keyword evidence="7 12" id="KW-0489">Methyltransferase</keyword>
<name>A0A0R1HJ64_9LACO</name>
<evidence type="ECO:0000313" key="15">
    <source>
        <dbReference type="EMBL" id="KRK46661.1"/>
    </source>
</evidence>
<dbReference type="SUPFAM" id="SSF75217">
    <property type="entry name" value="alpha/beta knot"/>
    <property type="match status" value="1"/>
</dbReference>
<dbReference type="OrthoDB" id="9815641at2"/>
<dbReference type="Proteomes" id="UP000051450">
    <property type="component" value="Unassembled WGS sequence"/>
</dbReference>
<dbReference type="EMBL" id="AZDI01000001">
    <property type="protein sequence ID" value="KRK46661.1"/>
    <property type="molecule type" value="Genomic_DNA"/>
</dbReference>
<dbReference type="InterPro" id="IPR029028">
    <property type="entry name" value="Alpha/beta_knot_MTases"/>
</dbReference>
<dbReference type="PATRIC" id="fig|1423719.4.peg.287"/>
<evidence type="ECO:0000256" key="5">
    <source>
        <dbReference type="ARBA" id="ARBA00022490"/>
    </source>
</evidence>
<proteinExistence type="inferred from homology"/>
<evidence type="ECO:0000256" key="8">
    <source>
        <dbReference type="ARBA" id="ARBA00022679"/>
    </source>
</evidence>
<dbReference type="GO" id="GO:0005737">
    <property type="term" value="C:cytoplasm"/>
    <property type="evidence" value="ECO:0007669"/>
    <property type="project" value="UniProtKB-SubCell"/>
</dbReference>
<evidence type="ECO:0000313" key="16">
    <source>
        <dbReference type="Proteomes" id="UP000051450"/>
    </source>
</evidence>
<protein>
    <recommendedName>
        <fullName evidence="4 12">Ribosomal RNA small subunit methyltransferase E</fullName>
        <ecNumber evidence="3 12">2.1.1.193</ecNumber>
    </recommendedName>
</protein>
<feature type="domain" description="Ribosomal RNA small subunit methyltransferase E PUA-like" evidence="14">
    <location>
        <begin position="13"/>
        <end position="50"/>
    </location>
</feature>
<keyword evidence="5 12" id="KW-0963">Cytoplasm</keyword>
<dbReference type="CDD" id="cd18084">
    <property type="entry name" value="RsmE-like"/>
    <property type="match status" value="1"/>
</dbReference>
<comment type="subcellular location">
    <subcellularLocation>
        <location evidence="1 12">Cytoplasm</location>
    </subcellularLocation>
</comment>